<keyword evidence="1" id="KW-1133">Transmembrane helix</keyword>
<sequence length="120" mass="14137">MRIKELYHKIRLGQAIVFPVISMINFIIISYSLTTIKDVIPIHFYIPIFAVVLISMLMVIGSVFHSKQQSTDFNMNFRKQTHLIKSIRLMLESQLNKTPETEMWVKELKKMEDEHGQDKL</sequence>
<feature type="transmembrane region" description="Helical" evidence="1">
    <location>
        <begin position="12"/>
        <end position="32"/>
    </location>
</feature>
<organism evidence="2 3">
    <name type="scientific">Marine Group I thaumarchaeote</name>
    <dbReference type="NCBI Taxonomy" id="2511932"/>
    <lineage>
        <taxon>Archaea</taxon>
        <taxon>Nitrososphaerota</taxon>
        <taxon>Marine Group I</taxon>
    </lineage>
</organism>
<proteinExistence type="predicted"/>
<accession>A0A7K4MW37</accession>
<reference evidence="2 3" key="1">
    <citation type="journal article" date="2019" name="Environ. Microbiol.">
        <title>Genomics insights into ecotype formation of ammonia-oxidizing archaea in the deep ocean.</title>
        <authorList>
            <person name="Wang Y."/>
            <person name="Huang J.M."/>
            <person name="Cui G.J."/>
            <person name="Nunoura T."/>
            <person name="Takaki Y."/>
            <person name="Li W.L."/>
            <person name="Li J."/>
            <person name="Gao Z.M."/>
            <person name="Takai K."/>
            <person name="Zhang A.Q."/>
            <person name="Stepanauskas R."/>
        </authorList>
    </citation>
    <scope>NUCLEOTIDE SEQUENCE [LARGE SCALE GENOMIC DNA]</scope>
    <source>
        <strain evidence="2 3">L15a</strain>
    </source>
</reference>
<dbReference type="EMBL" id="JACATH010000008">
    <property type="protein sequence ID" value="NWJ57630.1"/>
    <property type="molecule type" value="Genomic_DNA"/>
</dbReference>
<dbReference type="Proteomes" id="UP000575480">
    <property type="component" value="Unassembled WGS sequence"/>
</dbReference>
<evidence type="ECO:0000313" key="2">
    <source>
        <dbReference type="EMBL" id="NWJ57630.1"/>
    </source>
</evidence>
<gene>
    <name evidence="2" type="ORF">HX858_07780</name>
</gene>
<comment type="caution">
    <text evidence="2">The sequence shown here is derived from an EMBL/GenBank/DDBJ whole genome shotgun (WGS) entry which is preliminary data.</text>
</comment>
<protein>
    <submittedName>
        <fullName evidence="2">Uncharacterized protein</fullName>
    </submittedName>
</protein>
<dbReference type="AlphaFoldDB" id="A0A7K4MW37"/>
<name>A0A7K4MW37_9ARCH</name>
<evidence type="ECO:0000313" key="3">
    <source>
        <dbReference type="Proteomes" id="UP000575480"/>
    </source>
</evidence>
<evidence type="ECO:0000256" key="1">
    <source>
        <dbReference type="SAM" id="Phobius"/>
    </source>
</evidence>
<keyword evidence="1" id="KW-0472">Membrane</keyword>
<keyword evidence="1" id="KW-0812">Transmembrane</keyword>
<feature type="transmembrane region" description="Helical" evidence="1">
    <location>
        <begin position="44"/>
        <end position="64"/>
    </location>
</feature>